<dbReference type="EMBL" id="KV428251">
    <property type="protein sequence ID" value="KZT33292.1"/>
    <property type="molecule type" value="Genomic_DNA"/>
</dbReference>
<reference evidence="1 2" key="1">
    <citation type="journal article" date="2016" name="Mol. Biol. Evol.">
        <title>Comparative Genomics of Early-Diverging Mushroom-Forming Fungi Provides Insights into the Origins of Lignocellulose Decay Capabilities.</title>
        <authorList>
            <person name="Nagy L.G."/>
            <person name="Riley R."/>
            <person name="Tritt A."/>
            <person name="Adam C."/>
            <person name="Daum C."/>
            <person name="Floudas D."/>
            <person name="Sun H."/>
            <person name="Yadav J.S."/>
            <person name="Pangilinan J."/>
            <person name="Larsson K.H."/>
            <person name="Matsuura K."/>
            <person name="Barry K."/>
            <person name="Labutti K."/>
            <person name="Kuo R."/>
            <person name="Ohm R.A."/>
            <person name="Bhattacharya S.S."/>
            <person name="Shirouzu T."/>
            <person name="Yoshinaga Y."/>
            <person name="Martin F.M."/>
            <person name="Grigoriev I.V."/>
            <person name="Hibbett D.S."/>
        </authorList>
    </citation>
    <scope>NUCLEOTIDE SEQUENCE [LARGE SCALE GENOMIC DNA]</scope>
    <source>
        <strain evidence="1 2">HHB10207 ss-3</strain>
    </source>
</reference>
<dbReference type="Pfam" id="PF02992">
    <property type="entry name" value="Transposase_21"/>
    <property type="match status" value="1"/>
</dbReference>
<dbReference type="AlphaFoldDB" id="A0A165YIR8"/>
<dbReference type="InterPro" id="IPR004242">
    <property type="entry name" value="Transposase_21"/>
</dbReference>
<evidence type="ECO:0008006" key="3">
    <source>
        <dbReference type="Google" id="ProtNLM"/>
    </source>
</evidence>
<dbReference type="PANTHER" id="PTHR46579">
    <property type="entry name" value="F5/8 TYPE C DOMAIN-CONTAINING PROTEIN-RELATED"/>
    <property type="match status" value="1"/>
</dbReference>
<sequence length="415" mass="46864">MVCLNLPPSERYKLENVYLVGIIPGPKKTKNDQINRILTHLVDDLQTLWDPGFLIPTPSMPAGRKIRGALIPLVCDLPGGNEVAGAPDHNATKPCAYCEVTLASLDYVEEPFPPRICAKVLAHGESWRDAETEDVRRNLESQGGGRWSELMRLSYWDPVSYKVLDTMHMLLEGMGNRHCRKTWGMDPLRLDGDGQTLAPAIIQDPVRRTECETVIRTGNRKQISDLGLETLRSLCVERELPWGVVLGEKTLPKVWQHDADVITPSWIGRAPKYAGTAGTGTLKADEWRNFLTISLVFSLPQQWLGAGERYQSLLENFMHLVACIEYASLRTISEKTIAAYEAHTLAYLRGHLRLFRGKVLSIYQHSSLHLPDFMRRFGPVHAWRAFPFERYNGIMHSINTNNKIGAIFFAGKYLC</sequence>
<accession>A0A165YIR8</accession>
<name>A0A165YIR8_9AGAM</name>
<dbReference type="Proteomes" id="UP000076798">
    <property type="component" value="Unassembled WGS sequence"/>
</dbReference>
<dbReference type="PANTHER" id="PTHR46579:SF1">
    <property type="entry name" value="F5_8 TYPE C DOMAIN-CONTAINING PROTEIN"/>
    <property type="match status" value="1"/>
</dbReference>
<dbReference type="STRING" id="1314776.A0A165YIR8"/>
<organism evidence="1 2">
    <name type="scientific">Sistotremastrum suecicum HHB10207 ss-3</name>
    <dbReference type="NCBI Taxonomy" id="1314776"/>
    <lineage>
        <taxon>Eukaryota</taxon>
        <taxon>Fungi</taxon>
        <taxon>Dikarya</taxon>
        <taxon>Basidiomycota</taxon>
        <taxon>Agaricomycotina</taxon>
        <taxon>Agaricomycetes</taxon>
        <taxon>Sistotremastrales</taxon>
        <taxon>Sistotremastraceae</taxon>
        <taxon>Sistotremastrum</taxon>
    </lineage>
</organism>
<keyword evidence="2" id="KW-1185">Reference proteome</keyword>
<dbReference type="OrthoDB" id="3248986at2759"/>
<evidence type="ECO:0000313" key="1">
    <source>
        <dbReference type="EMBL" id="KZT33292.1"/>
    </source>
</evidence>
<evidence type="ECO:0000313" key="2">
    <source>
        <dbReference type="Proteomes" id="UP000076798"/>
    </source>
</evidence>
<protein>
    <recommendedName>
        <fullName evidence="3">DUF4218 domain-containing protein</fullName>
    </recommendedName>
</protein>
<gene>
    <name evidence="1" type="ORF">SISSUDRAFT_993232</name>
</gene>
<proteinExistence type="predicted"/>